<dbReference type="InterPro" id="IPR015797">
    <property type="entry name" value="NUDIX_hydrolase-like_dom_sf"/>
</dbReference>
<dbReference type="RefSeq" id="WP_209595676.1">
    <property type="nucleotide sequence ID" value="NZ_JAGJCF010000014.1"/>
</dbReference>
<dbReference type="SUPFAM" id="SSF55811">
    <property type="entry name" value="Nudix"/>
    <property type="match status" value="1"/>
</dbReference>
<dbReference type="EMBL" id="JAGJCF010000014">
    <property type="protein sequence ID" value="MBP0617180.1"/>
    <property type="molecule type" value="Genomic_DNA"/>
</dbReference>
<proteinExistence type="predicted"/>
<organism evidence="1 2">
    <name type="scientific">Jiella mangrovi</name>
    <dbReference type="NCBI Taxonomy" id="2821407"/>
    <lineage>
        <taxon>Bacteria</taxon>
        <taxon>Pseudomonadati</taxon>
        <taxon>Pseudomonadota</taxon>
        <taxon>Alphaproteobacteria</taxon>
        <taxon>Hyphomicrobiales</taxon>
        <taxon>Aurantimonadaceae</taxon>
        <taxon>Jiella</taxon>
    </lineage>
</organism>
<evidence type="ECO:0000313" key="1">
    <source>
        <dbReference type="EMBL" id="MBP0617180.1"/>
    </source>
</evidence>
<sequence>MTWRLLDRITEVTTPWIELVGERWLDDTGKALDYWRVVAADSVIVVTEHAGSFLLPEPSFRPGVGRRTLDFPGGRLARDADARATAHAVLARELGVREDGVVEMLPLTSAPLEVNSSASNQRLHGFIARLDPGLDRTLLLPHRAYSAKEPAELLAELSCLQCRALLLEALRQAKP</sequence>
<protein>
    <recommendedName>
        <fullName evidence="3">NUDIX hydrolase</fullName>
    </recommendedName>
</protein>
<gene>
    <name evidence="1" type="ORF">J6595_16460</name>
</gene>
<name>A0ABS4BLZ7_9HYPH</name>
<reference evidence="1 2" key="1">
    <citation type="submission" date="2021-04" db="EMBL/GenBank/DDBJ databases">
        <title>Whole genome sequence of Jiella sp. KSK16Y-1.</title>
        <authorList>
            <person name="Tuo L."/>
        </authorList>
    </citation>
    <scope>NUCLEOTIDE SEQUENCE [LARGE SCALE GENOMIC DNA]</scope>
    <source>
        <strain evidence="1 2">KSK16Y-1</strain>
    </source>
</reference>
<accession>A0ABS4BLZ7</accession>
<dbReference type="Gene3D" id="3.90.79.10">
    <property type="entry name" value="Nucleoside Triphosphate Pyrophosphohydrolase"/>
    <property type="match status" value="1"/>
</dbReference>
<evidence type="ECO:0008006" key="3">
    <source>
        <dbReference type="Google" id="ProtNLM"/>
    </source>
</evidence>
<dbReference type="Proteomes" id="UP000678276">
    <property type="component" value="Unassembled WGS sequence"/>
</dbReference>
<keyword evidence="2" id="KW-1185">Reference proteome</keyword>
<comment type="caution">
    <text evidence="1">The sequence shown here is derived from an EMBL/GenBank/DDBJ whole genome shotgun (WGS) entry which is preliminary data.</text>
</comment>
<evidence type="ECO:0000313" key="2">
    <source>
        <dbReference type="Proteomes" id="UP000678276"/>
    </source>
</evidence>